<dbReference type="Gene3D" id="3.30.565.10">
    <property type="entry name" value="Histidine kinase-like ATPase, C-terminal domain"/>
    <property type="match status" value="1"/>
</dbReference>
<dbReference type="GO" id="GO:0000155">
    <property type="term" value="F:phosphorelay sensor kinase activity"/>
    <property type="evidence" value="ECO:0007669"/>
    <property type="project" value="InterPro"/>
</dbReference>
<dbReference type="Pfam" id="PF02518">
    <property type="entry name" value="HATPase_c"/>
    <property type="match status" value="1"/>
</dbReference>
<keyword evidence="5" id="KW-0808">Transferase</keyword>
<comment type="subcellular location">
    <subcellularLocation>
        <location evidence="2">Membrane</location>
    </subcellularLocation>
</comment>
<dbReference type="Pfam" id="PF00672">
    <property type="entry name" value="HAMP"/>
    <property type="match status" value="1"/>
</dbReference>
<dbReference type="InterPro" id="IPR003594">
    <property type="entry name" value="HATPase_dom"/>
</dbReference>
<dbReference type="InterPro" id="IPR036097">
    <property type="entry name" value="HisK_dim/P_sf"/>
</dbReference>
<dbReference type="RefSeq" id="WP_038062279.1">
    <property type="nucleotide sequence ID" value="NZ_JPSL02000036.1"/>
</dbReference>
<evidence type="ECO:0000256" key="11">
    <source>
        <dbReference type="SAM" id="Phobius"/>
    </source>
</evidence>
<name>A0A0A2WUT3_THEFI</name>
<gene>
    <name evidence="14" type="ORF">THFILI_02110</name>
</gene>
<dbReference type="PROSITE" id="PS50885">
    <property type="entry name" value="HAMP"/>
    <property type="match status" value="1"/>
</dbReference>
<dbReference type="SUPFAM" id="SSF158472">
    <property type="entry name" value="HAMP domain-like"/>
    <property type="match status" value="1"/>
</dbReference>
<keyword evidence="6 11" id="KW-0812">Transmembrane</keyword>
<dbReference type="Gene3D" id="1.10.287.130">
    <property type="match status" value="1"/>
</dbReference>
<feature type="domain" description="Histidine kinase" evidence="12">
    <location>
        <begin position="211"/>
        <end position="411"/>
    </location>
</feature>
<keyword evidence="7" id="KW-0418">Kinase</keyword>
<evidence type="ECO:0000256" key="6">
    <source>
        <dbReference type="ARBA" id="ARBA00022692"/>
    </source>
</evidence>
<evidence type="ECO:0000256" key="5">
    <source>
        <dbReference type="ARBA" id="ARBA00022679"/>
    </source>
</evidence>
<keyword evidence="10 11" id="KW-0472">Membrane</keyword>
<proteinExistence type="predicted"/>
<feature type="transmembrane region" description="Helical" evidence="11">
    <location>
        <begin position="132"/>
        <end position="154"/>
    </location>
</feature>
<dbReference type="GO" id="GO:0016020">
    <property type="term" value="C:membrane"/>
    <property type="evidence" value="ECO:0007669"/>
    <property type="project" value="UniProtKB-SubCell"/>
</dbReference>
<protein>
    <recommendedName>
        <fullName evidence="3">histidine kinase</fullName>
        <ecNumber evidence="3">2.7.13.3</ecNumber>
    </recommendedName>
</protein>
<dbReference type="InterPro" id="IPR003661">
    <property type="entry name" value="HisK_dim/P_dom"/>
</dbReference>
<keyword evidence="15" id="KW-1185">Reference proteome</keyword>
<dbReference type="PANTHER" id="PTHR45436:SF5">
    <property type="entry name" value="SENSOR HISTIDINE KINASE TRCS"/>
    <property type="match status" value="1"/>
</dbReference>
<comment type="catalytic activity">
    <reaction evidence="1">
        <text>ATP + protein L-histidine = ADP + protein N-phospho-L-histidine.</text>
        <dbReference type="EC" id="2.7.13.3"/>
    </reaction>
</comment>
<keyword evidence="4" id="KW-0597">Phosphoprotein</keyword>
<evidence type="ECO:0000256" key="10">
    <source>
        <dbReference type="ARBA" id="ARBA00023136"/>
    </source>
</evidence>
<dbReference type="PATRIC" id="fig|276.5.peg.651"/>
<dbReference type="SMART" id="SM00304">
    <property type="entry name" value="HAMP"/>
    <property type="match status" value="1"/>
</dbReference>
<dbReference type="CDD" id="cd00082">
    <property type="entry name" value="HisKA"/>
    <property type="match status" value="1"/>
</dbReference>
<dbReference type="STRING" id="276.THFILI_02110"/>
<dbReference type="SUPFAM" id="SSF55874">
    <property type="entry name" value="ATPase domain of HSP90 chaperone/DNA topoisomerase II/histidine kinase"/>
    <property type="match status" value="1"/>
</dbReference>
<evidence type="ECO:0000313" key="15">
    <source>
        <dbReference type="Proteomes" id="UP000030364"/>
    </source>
</evidence>
<evidence type="ECO:0000259" key="13">
    <source>
        <dbReference type="PROSITE" id="PS50885"/>
    </source>
</evidence>
<keyword evidence="9" id="KW-0902">Two-component regulatory system</keyword>
<dbReference type="InterPro" id="IPR050428">
    <property type="entry name" value="TCS_sensor_his_kinase"/>
</dbReference>
<keyword evidence="8 11" id="KW-1133">Transmembrane helix</keyword>
<dbReference type="EC" id="2.7.13.3" evidence="3"/>
<dbReference type="SMART" id="SM00388">
    <property type="entry name" value="HisKA"/>
    <property type="match status" value="1"/>
</dbReference>
<evidence type="ECO:0000256" key="9">
    <source>
        <dbReference type="ARBA" id="ARBA00023012"/>
    </source>
</evidence>
<dbReference type="InterPro" id="IPR004358">
    <property type="entry name" value="Sig_transdc_His_kin-like_C"/>
</dbReference>
<dbReference type="AlphaFoldDB" id="A0A0A2WUT3"/>
<dbReference type="PROSITE" id="PS50109">
    <property type="entry name" value="HIS_KIN"/>
    <property type="match status" value="1"/>
</dbReference>
<dbReference type="SUPFAM" id="SSF47384">
    <property type="entry name" value="Homodimeric domain of signal transducing histidine kinase"/>
    <property type="match status" value="1"/>
</dbReference>
<evidence type="ECO:0000256" key="4">
    <source>
        <dbReference type="ARBA" id="ARBA00022553"/>
    </source>
</evidence>
<dbReference type="OrthoDB" id="29845at2"/>
<sequence>MSLRTRLALAFFLLAAGVGLASLLGGYLVFRGLVERDTAQDLAETAARVARALVLTGGGPRLAQGEPFQGSHYVFGFRLFQGEEAVLEGGFLPQEGEAWRVLRTSWEGYRLEVYLRVEEYARALRSYLQASLLLLLPLLGLSALLGYAFAGVLARPLEGLSEAVESLSALRFPPPLPPARDRELARLARGFNRMADAVRAALERERLFTRHASHELRSPLAVLRSQLEALAAGLLSPEQALPRLEEAVARMERTLEGLLALARDEKDLAPLELSGFLRAYLEPHAKTVRLEAQGPAWVLAQPALLERLLDNLLENALRHGAPPVEVRLLVRGAASGGHPGEVLLEVRDHGPGVREEDLPRLTQPFFRGSGGKGLGLGLALAEEIARRLGGGLEVENAHPGLRVRLRLPRWRDEAA</sequence>
<evidence type="ECO:0000256" key="7">
    <source>
        <dbReference type="ARBA" id="ARBA00022777"/>
    </source>
</evidence>
<dbReference type="CDD" id="cd06225">
    <property type="entry name" value="HAMP"/>
    <property type="match status" value="1"/>
</dbReference>
<reference evidence="14 15" key="1">
    <citation type="journal article" date="2015" name="Genome Announc.">
        <title>Draft Genome Sequence of the Thermophile Thermus filiformis ATCC 43280, Producer of Carotenoid-(Di)glucoside-Branched Fatty Acid (Di)esters and Source of Hyperthermostable Enzymes of Biotechnological Interest.</title>
        <authorList>
            <person name="Mandelli F."/>
            <person name="Oliveira Ramires B."/>
            <person name="Couger M.B."/>
            <person name="Paixao D.A."/>
            <person name="Camilo C.M."/>
            <person name="Polikarpov I."/>
            <person name="Prade R."/>
            <person name="Riano-Pachon D.M."/>
            <person name="Squina F.M."/>
        </authorList>
    </citation>
    <scope>NUCLEOTIDE SEQUENCE [LARGE SCALE GENOMIC DNA]</scope>
    <source>
        <strain evidence="14 15">ATCC 43280</strain>
    </source>
</reference>
<dbReference type="Pfam" id="PF00512">
    <property type="entry name" value="HisKA"/>
    <property type="match status" value="1"/>
</dbReference>
<accession>A0A0A2WUT3</accession>
<dbReference type="SMART" id="SM00387">
    <property type="entry name" value="HATPase_c"/>
    <property type="match status" value="1"/>
</dbReference>
<dbReference type="Proteomes" id="UP000030364">
    <property type="component" value="Unassembled WGS sequence"/>
</dbReference>
<evidence type="ECO:0000256" key="8">
    <source>
        <dbReference type="ARBA" id="ARBA00022989"/>
    </source>
</evidence>
<dbReference type="PANTHER" id="PTHR45436">
    <property type="entry name" value="SENSOR HISTIDINE KINASE YKOH"/>
    <property type="match status" value="1"/>
</dbReference>
<evidence type="ECO:0000256" key="1">
    <source>
        <dbReference type="ARBA" id="ARBA00000085"/>
    </source>
</evidence>
<evidence type="ECO:0000313" key="14">
    <source>
        <dbReference type="EMBL" id="KGQ22532.1"/>
    </source>
</evidence>
<feature type="transmembrane region" description="Helical" evidence="11">
    <location>
        <begin position="6"/>
        <end position="30"/>
    </location>
</feature>
<evidence type="ECO:0000259" key="12">
    <source>
        <dbReference type="PROSITE" id="PS50109"/>
    </source>
</evidence>
<dbReference type="Gene3D" id="6.10.340.10">
    <property type="match status" value="1"/>
</dbReference>
<dbReference type="InterPro" id="IPR005467">
    <property type="entry name" value="His_kinase_dom"/>
</dbReference>
<evidence type="ECO:0000256" key="3">
    <source>
        <dbReference type="ARBA" id="ARBA00012438"/>
    </source>
</evidence>
<comment type="caution">
    <text evidence="14">The sequence shown here is derived from an EMBL/GenBank/DDBJ whole genome shotgun (WGS) entry which is preliminary data.</text>
</comment>
<dbReference type="EMBL" id="JPSL02000036">
    <property type="protein sequence ID" value="KGQ22532.1"/>
    <property type="molecule type" value="Genomic_DNA"/>
</dbReference>
<organism evidence="14 15">
    <name type="scientific">Thermus filiformis</name>
    <dbReference type="NCBI Taxonomy" id="276"/>
    <lineage>
        <taxon>Bacteria</taxon>
        <taxon>Thermotogati</taxon>
        <taxon>Deinococcota</taxon>
        <taxon>Deinococci</taxon>
        <taxon>Thermales</taxon>
        <taxon>Thermaceae</taxon>
        <taxon>Thermus</taxon>
    </lineage>
</organism>
<feature type="domain" description="HAMP" evidence="13">
    <location>
        <begin position="151"/>
        <end position="203"/>
    </location>
</feature>
<evidence type="ECO:0000256" key="2">
    <source>
        <dbReference type="ARBA" id="ARBA00004370"/>
    </source>
</evidence>
<dbReference type="InterPro" id="IPR036890">
    <property type="entry name" value="HATPase_C_sf"/>
</dbReference>
<dbReference type="InterPro" id="IPR003660">
    <property type="entry name" value="HAMP_dom"/>
</dbReference>
<dbReference type="PRINTS" id="PR00344">
    <property type="entry name" value="BCTRLSENSOR"/>
</dbReference>